<dbReference type="Gene3D" id="3.10.20.860">
    <property type="match status" value="1"/>
</dbReference>
<sequence>MTTNFRQENFIEQKVTYTLEFDGKFFIIENVPARVCQETGESFFSPETVERIQEIIWQNKSPKRVIKTPVY</sequence>
<name>A0AAU8JC38_9CYAN</name>
<accession>A0AAU8JC38</accession>
<evidence type="ECO:0000313" key="1">
    <source>
        <dbReference type="EMBL" id="XCM36312.1"/>
    </source>
</evidence>
<dbReference type="InterPro" id="IPR022453">
    <property type="entry name" value="Znf_MqsA-type"/>
</dbReference>
<dbReference type="RefSeq" id="WP_354635143.1">
    <property type="nucleotide sequence ID" value="NZ_CP159837.1"/>
</dbReference>
<dbReference type="NCBIfam" id="TIGR03831">
    <property type="entry name" value="YgiT_finger"/>
    <property type="match status" value="1"/>
</dbReference>
<dbReference type="AlphaFoldDB" id="A0AAU8JC38"/>
<protein>
    <submittedName>
        <fullName evidence="1">YgiT-type zinc finger protein</fullName>
    </submittedName>
</protein>
<gene>
    <name evidence="1" type="ORF">ABWT76_005066</name>
</gene>
<reference evidence="1" key="1">
    <citation type="submission" date="2024-07" db="EMBL/GenBank/DDBJ databases">
        <authorList>
            <person name="Kim Y.J."/>
            <person name="Jeong J.Y."/>
        </authorList>
    </citation>
    <scope>NUCLEOTIDE SEQUENCE</scope>
    <source>
        <strain evidence="1">GIHE-MW2</strain>
    </source>
</reference>
<proteinExistence type="predicted"/>
<organism evidence="1">
    <name type="scientific">Planktothricoides raciborskii GIHE-MW2</name>
    <dbReference type="NCBI Taxonomy" id="2792601"/>
    <lineage>
        <taxon>Bacteria</taxon>
        <taxon>Bacillati</taxon>
        <taxon>Cyanobacteriota</taxon>
        <taxon>Cyanophyceae</taxon>
        <taxon>Oscillatoriophycideae</taxon>
        <taxon>Oscillatoriales</taxon>
        <taxon>Oscillatoriaceae</taxon>
        <taxon>Planktothricoides</taxon>
    </lineage>
</organism>
<dbReference type="EMBL" id="CP159837">
    <property type="protein sequence ID" value="XCM36312.1"/>
    <property type="molecule type" value="Genomic_DNA"/>
</dbReference>